<gene>
    <name evidence="2" type="ORF">PGQ11_014677</name>
</gene>
<organism evidence="2 3">
    <name type="scientific">Apiospora arundinis</name>
    <dbReference type="NCBI Taxonomy" id="335852"/>
    <lineage>
        <taxon>Eukaryota</taxon>
        <taxon>Fungi</taxon>
        <taxon>Dikarya</taxon>
        <taxon>Ascomycota</taxon>
        <taxon>Pezizomycotina</taxon>
        <taxon>Sordariomycetes</taxon>
        <taxon>Xylariomycetidae</taxon>
        <taxon>Amphisphaeriales</taxon>
        <taxon>Apiosporaceae</taxon>
        <taxon>Apiospora</taxon>
    </lineage>
</organism>
<feature type="compositionally biased region" description="Polar residues" evidence="1">
    <location>
        <begin position="222"/>
        <end position="236"/>
    </location>
</feature>
<name>A0ABR2HSY9_9PEZI</name>
<accession>A0ABR2HSY9</accession>
<feature type="compositionally biased region" description="Low complexity" evidence="1">
    <location>
        <begin position="242"/>
        <end position="260"/>
    </location>
</feature>
<evidence type="ECO:0000313" key="3">
    <source>
        <dbReference type="Proteomes" id="UP001390339"/>
    </source>
</evidence>
<keyword evidence="3" id="KW-1185">Reference proteome</keyword>
<evidence type="ECO:0000313" key="2">
    <source>
        <dbReference type="EMBL" id="KAK8852198.1"/>
    </source>
</evidence>
<feature type="compositionally biased region" description="Gly residues" evidence="1">
    <location>
        <begin position="468"/>
        <end position="482"/>
    </location>
</feature>
<dbReference type="Proteomes" id="UP001390339">
    <property type="component" value="Unassembled WGS sequence"/>
</dbReference>
<feature type="region of interest" description="Disordered" evidence="1">
    <location>
        <begin position="31"/>
        <end position="94"/>
    </location>
</feature>
<feature type="compositionally biased region" description="Polar residues" evidence="1">
    <location>
        <begin position="365"/>
        <end position="382"/>
    </location>
</feature>
<evidence type="ECO:0000256" key="1">
    <source>
        <dbReference type="SAM" id="MobiDB-lite"/>
    </source>
</evidence>
<feature type="compositionally biased region" description="Low complexity" evidence="1">
    <location>
        <begin position="199"/>
        <end position="212"/>
    </location>
</feature>
<sequence>MQPAMPFVEPSPPPHPSIHLQAVAEEEYYATSSPARSVLSGGSTGLSIAGPRPVISRQASPLARSTDNYPITTSPQRSVASDAGASDTTVDFASQRHRIDEALLDYRGAASASASTLDPSLPPFYPKKKPGTSNSWTGSLPDDKIKGMEMAPVPSSLSDIGSRVHSRPITPGTSRKARDYKGKGKEIVQPASSFSDMGSRASSRPTTPSTARYDPQPGWPEQQGTQDRVSLPSTPIQPAVDNAQSNALLSPALSATPAPQVEAGAPSVRSCSPARTETGSLPGRSPSPAQTEKPPSQPSTPVTSTTRALQVTPGSEQSINPSWATVAGPTRRKALLPPLSTLQPHEAVTPTPPPKKTEFKKAPTGGNSKAAGQSSVTIGRSWTTSTEPTKPNTPPPDTTEKAPELDDTPDSFPSLPGPSSGPKPVTSKPKRSYSAALATAGEPAKTKATPTPRSASDDWPAPPPSWGRGRGGGRGRGASGGV</sequence>
<feature type="region of interest" description="Disordered" evidence="1">
    <location>
        <begin position="110"/>
        <end position="482"/>
    </location>
</feature>
<protein>
    <submittedName>
        <fullName evidence="2">Uncharacterized protein</fullName>
    </submittedName>
</protein>
<comment type="caution">
    <text evidence="2">The sequence shown here is derived from an EMBL/GenBank/DDBJ whole genome shotgun (WGS) entry which is preliminary data.</text>
</comment>
<feature type="compositionally biased region" description="Polar residues" evidence="1">
    <location>
        <begin position="269"/>
        <end position="279"/>
    </location>
</feature>
<feature type="compositionally biased region" description="Polar residues" evidence="1">
    <location>
        <begin position="57"/>
        <end position="79"/>
    </location>
</feature>
<proteinExistence type="predicted"/>
<feature type="compositionally biased region" description="Polar residues" evidence="1">
    <location>
        <begin position="307"/>
        <end position="323"/>
    </location>
</feature>
<feature type="compositionally biased region" description="Basic and acidic residues" evidence="1">
    <location>
        <begin position="176"/>
        <end position="186"/>
    </location>
</feature>
<dbReference type="EMBL" id="JAPCWZ010000009">
    <property type="protein sequence ID" value="KAK8852198.1"/>
    <property type="molecule type" value="Genomic_DNA"/>
</dbReference>
<reference evidence="2 3" key="1">
    <citation type="journal article" date="2024" name="IMA Fungus">
        <title>Apiospora arundinis, a panoply of carbohydrate-active enzymes and secondary metabolites.</title>
        <authorList>
            <person name="Sorensen T."/>
            <person name="Petersen C."/>
            <person name="Muurmann A.T."/>
            <person name="Christiansen J.V."/>
            <person name="Brundto M.L."/>
            <person name="Overgaard C.K."/>
            <person name="Boysen A.T."/>
            <person name="Wollenberg R.D."/>
            <person name="Larsen T.O."/>
            <person name="Sorensen J.L."/>
            <person name="Nielsen K.L."/>
            <person name="Sondergaard T.E."/>
        </authorList>
    </citation>
    <scope>NUCLEOTIDE SEQUENCE [LARGE SCALE GENOMIC DNA]</scope>
    <source>
        <strain evidence="2 3">AAU 773</strain>
    </source>
</reference>